<dbReference type="EMBL" id="MN740271">
    <property type="protein sequence ID" value="QHT97067.1"/>
    <property type="molecule type" value="Genomic_DNA"/>
</dbReference>
<protein>
    <submittedName>
        <fullName evidence="1">Uncharacterized protein</fullName>
    </submittedName>
</protein>
<evidence type="ECO:0000313" key="1">
    <source>
        <dbReference type="EMBL" id="QHT97067.1"/>
    </source>
</evidence>
<accession>A0A6C0IZD9</accession>
<organism evidence="1">
    <name type="scientific">viral metagenome</name>
    <dbReference type="NCBI Taxonomy" id="1070528"/>
    <lineage>
        <taxon>unclassified sequences</taxon>
        <taxon>metagenomes</taxon>
        <taxon>organismal metagenomes</taxon>
    </lineage>
</organism>
<reference evidence="1" key="1">
    <citation type="journal article" date="2020" name="Nature">
        <title>Giant virus diversity and host interactions through global metagenomics.</title>
        <authorList>
            <person name="Schulz F."/>
            <person name="Roux S."/>
            <person name="Paez-Espino D."/>
            <person name="Jungbluth S."/>
            <person name="Walsh D.A."/>
            <person name="Denef V.J."/>
            <person name="McMahon K.D."/>
            <person name="Konstantinidis K.T."/>
            <person name="Eloe-Fadrosh E.A."/>
            <person name="Kyrpides N.C."/>
            <person name="Woyke T."/>
        </authorList>
    </citation>
    <scope>NUCLEOTIDE SEQUENCE</scope>
    <source>
        <strain evidence="1">GVMAG-M-3300024510-1</strain>
    </source>
</reference>
<dbReference type="AlphaFoldDB" id="A0A6C0IZD9"/>
<sequence>MGSLLCKFKKPSYMPLIEDIERELYLGQHRVMQKIRGDNDMDIFEEQDPFFNLDRLDGN</sequence>
<proteinExistence type="predicted"/>
<name>A0A6C0IZD9_9ZZZZ</name>